<proteinExistence type="predicted"/>
<accession>A0A822YGU1</accession>
<reference evidence="1 2" key="1">
    <citation type="journal article" date="2020" name="Mol. Biol. Evol.">
        <title>Distinct Expression and Methylation Patterns for Genes with Different Fates following a Single Whole-Genome Duplication in Flowering Plants.</title>
        <authorList>
            <person name="Shi T."/>
            <person name="Rahmani R.S."/>
            <person name="Gugger P.F."/>
            <person name="Wang M."/>
            <person name="Li H."/>
            <person name="Zhang Y."/>
            <person name="Li Z."/>
            <person name="Wang Q."/>
            <person name="Van de Peer Y."/>
            <person name="Marchal K."/>
            <person name="Chen J."/>
        </authorList>
    </citation>
    <scope>NUCLEOTIDE SEQUENCE [LARGE SCALE GENOMIC DNA]</scope>
    <source>
        <tissue evidence="1">Leaf</tissue>
    </source>
</reference>
<protein>
    <submittedName>
        <fullName evidence="1">Uncharacterized protein</fullName>
    </submittedName>
</protein>
<comment type="caution">
    <text evidence="1">The sequence shown here is derived from an EMBL/GenBank/DDBJ whole genome shotgun (WGS) entry which is preliminary data.</text>
</comment>
<dbReference type="AlphaFoldDB" id="A0A822YGU1"/>
<sequence>MMIMMMRQTILTVYHYRFTAHVHRQIGGKAEDLERVKWQSSYCNSHAMDGEFITNHPIHRIEGLCNHVDYELGDLHIGTHICRSSPQHAHESL</sequence>
<dbReference type="EMBL" id="DUZY01000003">
    <property type="protein sequence ID" value="DAD31353.1"/>
    <property type="molecule type" value="Genomic_DNA"/>
</dbReference>
<organism evidence="1 2">
    <name type="scientific">Nelumbo nucifera</name>
    <name type="common">Sacred lotus</name>
    <dbReference type="NCBI Taxonomy" id="4432"/>
    <lineage>
        <taxon>Eukaryota</taxon>
        <taxon>Viridiplantae</taxon>
        <taxon>Streptophyta</taxon>
        <taxon>Embryophyta</taxon>
        <taxon>Tracheophyta</taxon>
        <taxon>Spermatophyta</taxon>
        <taxon>Magnoliopsida</taxon>
        <taxon>Proteales</taxon>
        <taxon>Nelumbonaceae</taxon>
        <taxon>Nelumbo</taxon>
    </lineage>
</organism>
<keyword evidence="2" id="KW-1185">Reference proteome</keyword>
<dbReference type="Proteomes" id="UP000607653">
    <property type="component" value="Unassembled WGS sequence"/>
</dbReference>
<evidence type="ECO:0000313" key="2">
    <source>
        <dbReference type="Proteomes" id="UP000607653"/>
    </source>
</evidence>
<evidence type="ECO:0000313" key="1">
    <source>
        <dbReference type="EMBL" id="DAD31353.1"/>
    </source>
</evidence>
<gene>
    <name evidence="1" type="ORF">HUJ06_010204</name>
</gene>
<name>A0A822YGU1_NELNU</name>